<dbReference type="EMBL" id="CAJOBC010000596">
    <property type="protein sequence ID" value="CAF3605218.1"/>
    <property type="molecule type" value="Genomic_DNA"/>
</dbReference>
<protein>
    <recommendedName>
        <fullName evidence="2">Crossover junction endonuclease MUS81-like HHH domain-containing protein</fullName>
    </recommendedName>
</protein>
<reference evidence="4" key="1">
    <citation type="submission" date="2021-02" db="EMBL/GenBank/DDBJ databases">
        <authorList>
            <person name="Nowell W R."/>
        </authorList>
    </citation>
    <scope>NUCLEOTIDE SEQUENCE</scope>
</reference>
<dbReference type="InterPro" id="IPR027421">
    <property type="entry name" value="DNA_pol_lamdba_lyase_dom_sf"/>
</dbReference>
<evidence type="ECO:0000313" key="4">
    <source>
        <dbReference type="EMBL" id="CAF0818911.1"/>
    </source>
</evidence>
<dbReference type="EMBL" id="CAJNOQ010000596">
    <property type="protein sequence ID" value="CAF0818911.1"/>
    <property type="molecule type" value="Genomic_DNA"/>
</dbReference>
<keyword evidence="7" id="KW-1185">Reference proteome</keyword>
<dbReference type="AlphaFoldDB" id="A0A813U5Y6"/>
<feature type="region of interest" description="Disordered" evidence="1">
    <location>
        <begin position="148"/>
        <end position="167"/>
    </location>
</feature>
<dbReference type="EMBL" id="CAJNOK010000875">
    <property type="protein sequence ID" value="CAF0780700.1"/>
    <property type="molecule type" value="Genomic_DNA"/>
</dbReference>
<sequence length="216" mass="23786">MASSSPAIIKPIRKRKLKHSNHHIMVLLKEWFHDAKANGLQTARCYSKAMRSLEKYPLPLQRGSDCRILFGFGEKTCQMIDQHLNKKKPDDALQLTDTKTIYKAASVPDFNMNQQQHDQDSDVGNNAILPSKRKATTTASKNTTIKKTISSGPLMDTGGDATSQLPASTTTTSMISTLLGSNKPMTTNITPPNAILTLKPSTFRIILCIDNQEATS</sequence>
<evidence type="ECO:0000259" key="2">
    <source>
        <dbReference type="Pfam" id="PF14716"/>
    </source>
</evidence>
<proteinExistence type="predicted"/>
<dbReference type="Gene3D" id="1.10.150.110">
    <property type="entry name" value="DNA polymerase beta, N-terminal domain-like"/>
    <property type="match status" value="1"/>
</dbReference>
<dbReference type="OrthoDB" id="5963188at2759"/>
<dbReference type="InterPro" id="IPR010996">
    <property type="entry name" value="HHH_MUS81"/>
</dbReference>
<dbReference type="Proteomes" id="UP000681722">
    <property type="component" value="Unassembled WGS sequence"/>
</dbReference>
<dbReference type="Proteomes" id="UP000682733">
    <property type="component" value="Unassembled WGS sequence"/>
</dbReference>
<feature type="domain" description="Crossover junction endonuclease MUS81-like HHH" evidence="2">
    <location>
        <begin position="20"/>
        <end position="87"/>
    </location>
</feature>
<evidence type="ECO:0000313" key="5">
    <source>
        <dbReference type="EMBL" id="CAF3562286.1"/>
    </source>
</evidence>
<organism evidence="4 7">
    <name type="scientific">Didymodactylos carnosus</name>
    <dbReference type="NCBI Taxonomy" id="1234261"/>
    <lineage>
        <taxon>Eukaryota</taxon>
        <taxon>Metazoa</taxon>
        <taxon>Spiralia</taxon>
        <taxon>Gnathifera</taxon>
        <taxon>Rotifera</taxon>
        <taxon>Eurotatoria</taxon>
        <taxon>Bdelloidea</taxon>
        <taxon>Philodinida</taxon>
        <taxon>Philodinidae</taxon>
        <taxon>Didymodactylos</taxon>
    </lineage>
</organism>
<dbReference type="Proteomes" id="UP000677228">
    <property type="component" value="Unassembled WGS sequence"/>
</dbReference>
<dbReference type="Pfam" id="PF14716">
    <property type="entry name" value="HHH_8"/>
    <property type="match status" value="1"/>
</dbReference>
<comment type="caution">
    <text evidence="4">The sequence shown here is derived from an EMBL/GenBank/DDBJ whole genome shotgun (WGS) entry which is preliminary data.</text>
</comment>
<gene>
    <name evidence="4" type="ORF">GPM918_LOCUS4440</name>
    <name evidence="3" type="ORF">OVA965_LOCUS3590</name>
    <name evidence="6" type="ORF">SRO942_LOCUS4441</name>
    <name evidence="5" type="ORF">TMI583_LOCUS3589</name>
</gene>
<evidence type="ECO:0000313" key="3">
    <source>
        <dbReference type="EMBL" id="CAF0780700.1"/>
    </source>
</evidence>
<accession>A0A813U5Y6</accession>
<evidence type="ECO:0000313" key="6">
    <source>
        <dbReference type="EMBL" id="CAF3605218.1"/>
    </source>
</evidence>
<name>A0A813U5Y6_9BILA</name>
<evidence type="ECO:0000313" key="7">
    <source>
        <dbReference type="Proteomes" id="UP000663829"/>
    </source>
</evidence>
<dbReference type="EMBL" id="CAJOBA010000875">
    <property type="protein sequence ID" value="CAF3562286.1"/>
    <property type="molecule type" value="Genomic_DNA"/>
</dbReference>
<dbReference type="Proteomes" id="UP000663829">
    <property type="component" value="Unassembled WGS sequence"/>
</dbReference>
<dbReference type="SUPFAM" id="SSF47802">
    <property type="entry name" value="DNA polymerase beta, N-terminal domain-like"/>
    <property type="match status" value="1"/>
</dbReference>
<evidence type="ECO:0000256" key="1">
    <source>
        <dbReference type="SAM" id="MobiDB-lite"/>
    </source>
</evidence>